<evidence type="ECO:0000256" key="1">
    <source>
        <dbReference type="SAM" id="MobiDB-lite"/>
    </source>
</evidence>
<proteinExistence type="predicted"/>
<keyword evidence="3" id="KW-1185">Reference proteome</keyword>
<gene>
    <name evidence="2" type="ORF">ACFOUW_07600</name>
</gene>
<dbReference type="RefSeq" id="WP_205116945.1">
    <property type="nucleotide sequence ID" value="NZ_JAFBCM010000001.1"/>
</dbReference>
<feature type="region of interest" description="Disordered" evidence="1">
    <location>
        <begin position="38"/>
        <end position="107"/>
    </location>
</feature>
<organism evidence="2 3">
    <name type="scientific">Tenggerimyces flavus</name>
    <dbReference type="NCBI Taxonomy" id="1708749"/>
    <lineage>
        <taxon>Bacteria</taxon>
        <taxon>Bacillati</taxon>
        <taxon>Actinomycetota</taxon>
        <taxon>Actinomycetes</taxon>
        <taxon>Propionibacteriales</taxon>
        <taxon>Nocardioidaceae</taxon>
        <taxon>Tenggerimyces</taxon>
    </lineage>
</organism>
<accession>A0ABV7Y7G8</accession>
<dbReference type="Proteomes" id="UP001595699">
    <property type="component" value="Unassembled WGS sequence"/>
</dbReference>
<sequence>MRIRHLVRNVVVAGTVMSALVLSGGVSQAVEPPLPDLTLPTDSLPLPEVPDLPGLPGELPDLPGLPNIPDLPLPDGGSDSDKPAPGPKTDLPDAPTPCSEPPTVDVDQGDAAFTTITISFVCESEKSFHKVITAEIAGQTLFEIDTQTVTASYSAHSTTLRVPKATICVTDLSTDSKKCLP</sequence>
<dbReference type="EMBL" id="JBHRZH010000006">
    <property type="protein sequence ID" value="MFC3760698.1"/>
    <property type="molecule type" value="Genomic_DNA"/>
</dbReference>
<protein>
    <submittedName>
        <fullName evidence="2">Uncharacterized protein</fullName>
    </submittedName>
</protein>
<name>A0ABV7Y7G8_9ACTN</name>
<comment type="caution">
    <text evidence="2">The sequence shown here is derived from an EMBL/GenBank/DDBJ whole genome shotgun (WGS) entry which is preliminary data.</text>
</comment>
<evidence type="ECO:0000313" key="2">
    <source>
        <dbReference type="EMBL" id="MFC3760698.1"/>
    </source>
</evidence>
<evidence type="ECO:0000313" key="3">
    <source>
        <dbReference type="Proteomes" id="UP001595699"/>
    </source>
</evidence>
<reference evidence="3" key="1">
    <citation type="journal article" date="2019" name="Int. J. Syst. Evol. Microbiol.">
        <title>The Global Catalogue of Microorganisms (GCM) 10K type strain sequencing project: providing services to taxonomists for standard genome sequencing and annotation.</title>
        <authorList>
            <consortium name="The Broad Institute Genomics Platform"/>
            <consortium name="The Broad Institute Genome Sequencing Center for Infectious Disease"/>
            <person name="Wu L."/>
            <person name="Ma J."/>
        </authorList>
    </citation>
    <scope>NUCLEOTIDE SEQUENCE [LARGE SCALE GENOMIC DNA]</scope>
    <source>
        <strain evidence="3">CGMCC 4.7241</strain>
    </source>
</reference>
<feature type="compositionally biased region" description="Low complexity" evidence="1">
    <location>
        <begin position="38"/>
        <end position="65"/>
    </location>
</feature>